<feature type="compositionally biased region" description="Basic and acidic residues" evidence="1">
    <location>
        <begin position="1"/>
        <end position="16"/>
    </location>
</feature>
<evidence type="ECO:0000313" key="2">
    <source>
        <dbReference type="EMBL" id="KAG8094520.1"/>
    </source>
</evidence>
<protein>
    <submittedName>
        <fullName evidence="2">Uncharacterized protein</fullName>
    </submittedName>
</protein>
<dbReference type="AlphaFoldDB" id="A0A8J5WNW8"/>
<dbReference type="EMBL" id="JAAALK010000080">
    <property type="protein sequence ID" value="KAG8094520.1"/>
    <property type="molecule type" value="Genomic_DNA"/>
</dbReference>
<feature type="region of interest" description="Disordered" evidence="1">
    <location>
        <begin position="1"/>
        <end position="24"/>
    </location>
</feature>
<comment type="caution">
    <text evidence="2">The sequence shown here is derived from an EMBL/GenBank/DDBJ whole genome shotgun (WGS) entry which is preliminary data.</text>
</comment>
<organism evidence="2 3">
    <name type="scientific">Zizania palustris</name>
    <name type="common">Northern wild rice</name>
    <dbReference type="NCBI Taxonomy" id="103762"/>
    <lineage>
        <taxon>Eukaryota</taxon>
        <taxon>Viridiplantae</taxon>
        <taxon>Streptophyta</taxon>
        <taxon>Embryophyta</taxon>
        <taxon>Tracheophyta</taxon>
        <taxon>Spermatophyta</taxon>
        <taxon>Magnoliopsida</taxon>
        <taxon>Liliopsida</taxon>
        <taxon>Poales</taxon>
        <taxon>Poaceae</taxon>
        <taxon>BOP clade</taxon>
        <taxon>Oryzoideae</taxon>
        <taxon>Oryzeae</taxon>
        <taxon>Zizaniinae</taxon>
        <taxon>Zizania</taxon>
    </lineage>
</organism>
<keyword evidence="3" id="KW-1185">Reference proteome</keyword>
<reference evidence="2" key="2">
    <citation type="submission" date="2021-02" db="EMBL/GenBank/DDBJ databases">
        <authorList>
            <person name="Kimball J.A."/>
            <person name="Haas M.W."/>
            <person name="Macchietto M."/>
            <person name="Kono T."/>
            <person name="Duquette J."/>
            <person name="Shao M."/>
        </authorList>
    </citation>
    <scope>NUCLEOTIDE SEQUENCE</scope>
    <source>
        <tissue evidence="2">Fresh leaf tissue</tissue>
    </source>
</reference>
<evidence type="ECO:0000313" key="3">
    <source>
        <dbReference type="Proteomes" id="UP000729402"/>
    </source>
</evidence>
<accession>A0A8J5WNW8</accession>
<evidence type="ECO:0000256" key="1">
    <source>
        <dbReference type="SAM" id="MobiDB-lite"/>
    </source>
</evidence>
<gene>
    <name evidence="2" type="ORF">GUJ93_ZPchr0012g20791</name>
</gene>
<reference evidence="2" key="1">
    <citation type="journal article" date="2021" name="bioRxiv">
        <title>Whole Genome Assembly and Annotation of Northern Wild Rice, Zizania palustris L., Supports a Whole Genome Duplication in the Zizania Genus.</title>
        <authorList>
            <person name="Haas M."/>
            <person name="Kono T."/>
            <person name="Macchietto M."/>
            <person name="Millas R."/>
            <person name="McGilp L."/>
            <person name="Shao M."/>
            <person name="Duquette J."/>
            <person name="Hirsch C.N."/>
            <person name="Kimball J."/>
        </authorList>
    </citation>
    <scope>NUCLEOTIDE SEQUENCE</scope>
    <source>
        <tissue evidence="2">Fresh leaf tissue</tissue>
    </source>
</reference>
<name>A0A8J5WNW8_ZIZPA</name>
<sequence>MRAEDDRREARSKEPSVDPLPPEFEKKIAIASMEVDDNGLEDVEYMDEEDPTMNVSDTYPTMDAFKMTIRQYAIKGQFDIYIIKSDKTGFKLAQLKGKNG</sequence>
<dbReference type="Proteomes" id="UP000729402">
    <property type="component" value="Unassembled WGS sequence"/>
</dbReference>
<dbReference type="OrthoDB" id="691906at2759"/>
<proteinExistence type="predicted"/>